<evidence type="ECO:0000256" key="5">
    <source>
        <dbReference type="ARBA" id="ARBA00023136"/>
    </source>
</evidence>
<dbReference type="RefSeq" id="WP_310019771.1">
    <property type="nucleotide sequence ID" value="NZ_JAVDUM010000007.1"/>
</dbReference>
<evidence type="ECO:0000259" key="8">
    <source>
        <dbReference type="Pfam" id="PF00892"/>
    </source>
</evidence>
<evidence type="ECO:0000313" key="9">
    <source>
        <dbReference type="EMBL" id="MDR6867198.1"/>
    </source>
</evidence>
<evidence type="ECO:0000256" key="4">
    <source>
        <dbReference type="ARBA" id="ARBA00022989"/>
    </source>
</evidence>
<accession>A0ABU1SD79</accession>
<feature type="transmembrane region" description="Helical" evidence="7">
    <location>
        <begin position="37"/>
        <end position="58"/>
    </location>
</feature>
<dbReference type="SUPFAM" id="SSF103481">
    <property type="entry name" value="Multidrug resistance efflux transporter EmrE"/>
    <property type="match status" value="2"/>
</dbReference>
<keyword evidence="4 7" id="KW-1133">Transmembrane helix</keyword>
<evidence type="ECO:0000256" key="1">
    <source>
        <dbReference type="ARBA" id="ARBA00004141"/>
    </source>
</evidence>
<gene>
    <name evidence="9" type="ORF">J2Y69_001799</name>
</gene>
<evidence type="ECO:0000256" key="2">
    <source>
        <dbReference type="ARBA" id="ARBA00007362"/>
    </source>
</evidence>
<dbReference type="InterPro" id="IPR050638">
    <property type="entry name" value="AA-Vitamin_Transporters"/>
</dbReference>
<keyword evidence="3 7" id="KW-0812">Transmembrane</keyword>
<protein>
    <submittedName>
        <fullName evidence="9">Inner membrane transporter RhtA</fullName>
    </submittedName>
</protein>
<reference evidence="9 10" key="1">
    <citation type="submission" date="2023-07" db="EMBL/GenBank/DDBJ databases">
        <title>Sorghum-associated microbial communities from plants grown in Nebraska, USA.</title>
        <authorList>
            <person name="Schachtman D."/>
        </authorList>
    </citation>
    <scope>NUCLEOTIDE SEQUENCE [LARGE SCALE GENOMIC DNA]</scope>
    <source>
        <strain evidence="9 10">2980</strain>
    </source>
</reference>
<feature type="transmembrane region" description="Helical" evidence="7">
    <location>
        <begin position="148"/>
        <end position="166"/>
    </location>
</feature>
<feature type="transmembrane region" description="Helical" evidence="7">
    <location>
        <begin position="70"/>
        <end position="90"/>
    </location>
</feature>
<evidence type="ECO:0000313" key="10">
    <source>
        <dbReference type="Proteomes" id="UP001259347"/>
    </source>
</evidence>
<name>A0ABU1SD79_9MICO</name>
<dbReference type="PROSITE" id="PS51257">
    <property type="entry name" value="PROKAR_LIPOPROTEIN"/>
    <property type="match status" value="1"/>
</dbReference>
<feature type="transmembrane region" description="Helical" evidence="7">
    <location>
        <begin position="178"/>
        <end position="196"/>
    </location>
</feature>
<feature type="transmembrane region" description="Helical" evidence="7">
    <location>
        <begin position="96"/>
        <end position="114"/>
    </location>
</feature>
<dbReference type="InterPro" id="IPR037185">
    <property type="entry name" value="EmrE-like"/>
</dbReference>
<dbReference type="PANTHER" id="PTHR32322:SF2">
    <property type="entry name" value="EAMA DOMAIN-CONTAINING PROTEIN"/>
    <property type="match status" value="1"/>
</dbReference>
<keyword evidence="10" id="KW-1185">Reference proteome</keyword>
<feature type="transmembrane region" description="Helical" evidence="7">
    <location>
        <begin position="12"/>
        <end position="31"/>
    </location>
</feature>
<dbReference type="Pfam" id="PF00892">
    <property type="entry name" value="EamA"/>
    <property type="match status" value="1"/>
</dbReference>
<evidence type="ECO:0000256" key="3">
    <source>
        <dbReference type="ARBA" id="ARBA00022692"/>
    </source>
</evidence>
<sequence length="323" mass="33586">MNPRPDSRPAVGIALVIGSCLSLPFGAAVAAHLFPALGAWGVTSLRISIAALVVLIAVRPRMHRWNREQWTATILFGVSLVGMNGFFYAAIDRIPLGPAVAIEFIGPLVVAAVLTRRLMDAAWVGVAVVGIVLLGVDGMIGADPLDPLGVVFVLIAAAFWAMYIRMSARVGRLIPGSGGLAMALVVAAVILIPFGVPAAATVAGDPQLLLLAALTAVLSSVIPYTFELAALRRIPQRVFGILLSLEPVFATLAGLLLLGQQVTPLRIVAVAFVVAASVGTTLAIRGRRRADREAEDTATEPGAHNGPDDPPPILTGPLPVVPN</sequence>
<evidence type="ECO:0000256" key="6">
    <source>
        <dbReference type="SAM" id="MobiDB-lite"/>
    </source>
</evidence>
<dbReference type="PANTHER" id="PTHR32322">
    <property type="entry name" value="INNER MEMBRANE TRANSPORTER"/>
    <property type="match status" value="1"/>
</dbReference>
<comment type="subcellular location">
    <subcellularLocation>
        <location evidence="1">Membrane</location>
        <topology evidence="1">Multi-pass membrane protein</topology>
    </subcellularLocation>
</comment>
<organism evidence="9 10">
    <name type="scientific">Microbacterium resistens</name>
    <dbReference type="NCBI Taxonomy" id="156977"/>
    <lineage>
        <taxon>Bacteria</taxon>
        <taxon>Bacillati</taxon>
        <taxon>Actinomycetota</taxon>
        <taxon>Actinomycetes</taxon>
        <taxon>Micrococcales</taxon>
        <taxon>Microbacteriaceae</taxon>
        <taxon>Microbacterium</taxon>
    </lineage>
</organism>
<dbReference type="Proteomes" id="UP001259347">
    <property type="component" value="Unassembled WGS sequence"/>
</dbReference>
<proteinExistence type="inferred from homology"/>
<comment type="caution">
    <text evidence="9">The sequence shown here is derived from an EMBL/GenBank/DDBJ whole genome shotgun (WGS) entry which is preliminary data.</text>
</comment>
<comment type="similarity">
    <text evidence="2">Belongs to the EamA transporter family.</text>
</comment>
<feature type="transmembrane region" description="Helical" evidence="7">
    <location>
        <begin position="208"/>
        <end position="226"/>
    </location>
</feature>
<evidence type="ECO:0000256" key="7">
    <source>
        <dbReference type="SAM" id="Phobius"/>
    </source>
</evidence>
<dbReference type="InterPro" id="IPR000620">
    <property type="entry name" value="EamA_dom"/>
</dbReference>
<feature type="transmembrane region" description="Helical" evidence="7">
    <location>
        <begin position="265"/>
        <end position="284"/>
    </location>
</feature>
<feature type="region of interest" description="Disordered" evidence="6">
    <location>
        <begin position="289"/>
        <end position="323"/>
    </location>
</feature>
<feature type="compositionally biased region" description="Pro residues" evidence="6">
    <location>
        <begin position="308"/>
        <end position="323"/>
    </location>
</feature>
<feature type="transmembrane region" description="Helical" evidence="7">
    <location>
        <begin position="121"/>
        <end position="142"/>
    </location>
</feature>
<feature type="transmembrane region" description="Helical" evidence="7">
    <location>
        <begin position="238"/>
        <end position="259"/>
    </location>
</feature>
<feature type="domain" description="EamA" evidence="8">
    <location>
        <begin position="148"/>
        <end position="280"/>
    </location>
</feature>
<dbReference type="EMBL" id="JAVDUM010000007">
    <property type="protein sequence ID" value="MDR6867198.1"/>
    <property type="molecule type" value="Genomic_DNA"/>
</dbReference>
<keyword evidence="5 7" id="KW-0472">Membrane</keyword>